<dbReference type="InterPro" id="IPR013324">
    <property type="entry name" value="RNA_pol_sigma_r3/r4-like"/>
</dbReference>
<gene>
    <name evidence="4" type="ORF">IAD24_03135</name>
</gene>
<dbReference type="Pfam" id="PF04297">
    <property type="entry name" value="UPF0122"/>
    <property type="match status" value="1"/>
</dbReference>
<keyword evidence="3" id="KW-0175">Coiled coil</keyword>
<dbReference type="EMBL" id="DVNZ01000100">
    <property type="protein sequence ID" value="HIU94132.1"/>
    <property type="molecule type" value="Genomic_DNA"/>
</dbReference>
<dbReference type="AlphaFoldDB" id="A0A9D1N3J7"/>
<proteinExistence type="inferred from homology"/>
<dbReference type="GO" id="GO:0003677">
    <property type="term" value="F:DNA binding"/>
    <property type="evidence" value="ECO:0007669"/>
    <property type="project" value="UniProtKB-KW"/>
</dbReference>
<dbReference type="InterPro" id="IPR007394">
    <property type="entry name" value="UPF0122"/>
</dbReference>
<reference evidence="4" key="1">
    <citation type="submission" date="2020-10" db="EMBL/GenBank/DDBJ databases">
        <authorList>
            <person name="Gilroy R."/>
        </authorList>
    </citation>
    <scope>NUCLEOTIDE SEQUENCE</scope>
    <source>
        <strain evidence="4">ChiGjej2B2-16831</strain>
    </source>
</reference>
<evidence type="ECO:0000256" key="2">
    <source>
        <dbReference type="ARBA" id="ARBA00024764"/>
    </source>
</evidence>
<sequence>MDRVIELGRLFDYYGAFLTARQRALVDAYANENLTLGELAEREGISRQGVRDGIVRAERQLREMERRLGLIRRTERLGAELAALRGAAQALPQGLAQRAALLEGLDRAAAILEEEDGV</sequence>
<organism evidence="4 5">
    <name type="scientific">Candidatus Aphodomorpha intestinavium</name>
    <dbReference type="NCBI Taxonomy" id="2840672"/>
    <lineage>
        <taxon>Bacteria</taxon>
        <taxon>Bacillati</taxon>
        <taxon>Bacillota</taxon>
        <taxon>Clostridia</taxon>
        <taxon>Eubacteriales</taxon>
        <taxon>Candidatus Aphodomorpha</taxon>
    </lineage>
</organism>
<protein>
    <submittedName>
        <fullName evidence="4">DNA-binding protein</fullName>
    </submittedName>
</protein>
<accession>A0A9D1N3J7</accession>
<dbReference type="PANTHER" id="PTHR40083">
    <property type="entry name" value="UPF0122 PROTEIN CBO2450/CLC_2298"/>
    <property type="match status" value="1"/>
</dbReference>
<name>A0A9D1N3J7_9FIRM</name>
<evidence type="ECO:0000313" key="5">
    <source>
        <dbReference type="Proteomes" id="UP000824128"/>
    </source>
</evidence>
<comment type="similarity">
    <text evidence="1">Belongs to the UPF0122 family.</text>
</comment>
<evidence type="ECO:0000256" key="3">
    <source>
        <dbReference type="SAM" id="Coils"/>
    </source>
</evidence>
<dbReference type="InterPro" id="IPR036388">
    <property type="entry name" value="WH-like_DNA-bd_sf"/>
</dbReference>
<dbReference type="SUPFAM" id="SSF88659">
    <property type="entry name" value="Sigma3 and sigma4 domains of RNA polymerase sigma factors"/>
    <property type="match status" value="1"/>
</dbReference>
<evidence type="ECO:0000313" key="4">
    <source>
        <dbReference type="EMBL" id="HIU94132.1"/>
    </source>
</evidence>
<keyword evidence="4" id="KW-0238">DNA-binding</keyword>
<dbReference type="Gene3D" id="1.10.10.10">
    <property type="entry name" value="Winged helix-like DNA-binding domain superfamily/Winged helix DNA-binding domain"/>
    <property type="match status" value="1"/>
</dbReference>
<dbReference type="Proteomes" id="UP000824128">
    <property type="component" value="Unassembled WGS sequence"/>
</dbReference>
<feature type="coiled-coil region" evidence="3">
    <location>
        <begin position="47"/>
        <end position="74"/>
    </location>
</feature>
<dbReference type="PANTHER" id="PTHR40083:SF1">
    <property type="entry name" value="UPF0122 PROTEIN YLXM"/>
    <property type="match status" value="1"/>
</dbReference>
<reference evidence="4" key="2">
    <citation type="journal article" date="2021" name="PeerJ">
        <title>Extensive microbial diversity within the chicken gut microbiome revealed by metagenomics and culture.</title>
        <authorList>
            <person name="Gilroy R."/>
            <person name="Ravi A."/>
            <person name="Getino M."/>
            <person name="Pursley I."/>
            <person name="Horton D.L."/>
            <person name="Alikhan N.F."/>
            <person name="Baker D."/>
            <person name="Gharbi K."/>
            <person name="Hall N."/>
            <person name="Watson M."/>
            <person name="Adriaenssens E.M."/>
            <person name="Foster-Nyarko E."/>
            <person name="Jarju S."/>
            <person name="Secka A."/>
            <person name="Antonio M."/>
            <person name="Oren A."/>
            <person name="Chaudhuri R.R."/>
            <person name="La Ragione R."/>
            <person name="Hildebrand F."/>
            <person name="Pallen M.J."/>
        </authorList>
    </citation>
    <scope>NUCLEOTIDE SEQUENCE</scope>
    <source>
        <strain evidence="4">ChiGjej2B2-16831</strain>
    </source>
</reference>
<comment type="function">
    <text evidence="2">Might take part in the signal recognition particle (SRP) pathway. This is inferred from the conservation of its genetic proximity to ftsY/ffh. May be a regulatory protein.</text>
</comment>
<evidence type="ECO:0000256" key="1">
    <source>
        <dbReference type="ARBA" id="ARBA00008720"/>
    </source>
</evidence>
<comment type="caution">
    <text evidence="4">The sequence shown here is derived from an EMBL/GenBank/DDBJ whole genome shotgun (WGS) entry which is preliminary data.</text>
</comment>